<dbReference type="Proteomes" id="UP000520156">
    <property type="component" value="Unassembled WGS sequence"/>
</dbReference>
<evidence type="ECO:0000313" key="2">
    <source>
        <dbReference type="Proteomes" id="UP000520156"/>
    </source>
</evidence>
<accession>A0A7X1F6J1</accession>
<dbReference type="AlphaFoldDB" id="A0A7X1F6J1"/>
<gene>
    <name evidence="1" type="ORF">H7F49_06185</name>
</gene>
<comment type="caution">
    <text evidence="1">The sequence shown here is derived from an EMBL/GenBank/DDBJ whole genome shotgun (WGS) entry which is preliminary data.</text>
</comment>
<keyword evidence="2" id="KW-1185">Reference proteome</keyword>
<sequence>MMTPDIAALRIARDLKQFEDALDTALAAQCALGATLAQARIDTDTPLVVGHVALMRLVKAGQTLIAARADAIRAHEELYKVAEERCDFPLTPKPKSALESFEVAQAA</sequence>
<dbReference type="RefSeq" id="WP_185682707.1">
    <property type="nucleotide sequence ID" value="NZ_JACLAU010000006.1"/>
</dbReference>
<proteinExistence type="predicted"/>
<protein>
    <submittedName>
        <fullName evidence="1">Uncharacterized protein</fullName>
    </submittedName>
</protein>
<organism evidence="1 2">
    <name type="scientific">Novosphingobium aerophilum</name>
    <dbReference type="NCBI Taxonomy" id="2839843"/>
    <lineage>
        <taxon>Bacteria</taxon>
        <taxon>Pseudomonadati</taxon>
        <taxon>Pseudomonadota</taxon>
        <taxon>Alphaproteobacteria</taxon>
        <taxon>Sphingomonadales</taxon>
        <taxon>Sphingomonadaceae</taxon>
        <taxon>Novosphingobium</taxon>
    </lineage>
</organism>
<dbReference type="EMBL" id="JACLAU010000006">
    <property type="protein sequence ID" value="MBC2651285.1"/>
    <property type="molecule type" value="Genomic_DNA"/>
</dbReference>
<evidence type="ECO:0000313" key="1">
    <source>
        <dbReference type="EMBL" id="MBC2651285.1"/>
    </source>
</evidence>
<reference evidence="1 2" key="1">
    <citation type="submission" date="2020-08" db="EMBL/GenBank/DDBJ databases">
        <title>The genome sequence of Novosphingobium flavum 4Y4.</title>
        <authorList>
            <person name="Liu Y."/>
        </authorList>
    </citation>
    <scope>NUCLEOTIDE SEQUENCE [LARGE SCALE GENOMIC DNA]</scope>
    <source>
        <strain evidence="1 2">4Y4</strain>
    </source>
</reference>
<name>A0A7X1F6J1_9SPHN</name>